<dbReference type="GO" id="GO:0005737">
    <property type="term" value="C:cytoplasm"/>
    <property type="evidence" value="ECO:0007669"/>
    <property type="project" value="TreeGrafter"/>
</dbReference>
<dbReference type="GO" id="GO:0005886">
    <property type="term" value="C:plasma membrane"/>
    <property type="evidence" value="ECO:0007669"/>
    <property type="project" value="UniProtKB-SubCell"/>
</dbReference>
<dbReference type="GO" id="GO:0005044">
    <property type="term" value="F:scavenger receptor activity"/>
    <property type="evidence" value="ECO:0007669"/>
    <property type="project" value="TreeGrafter"/>
</dbReference>
<feature type="transmembrane region" description="Helical" evidence="8">
    <location>
        <begin position="98"/>
        <end position="123"/>
    </location>
</feature>
<dbReference type="EMBL" id="JASPKY010000009">
    <property type="protein sequence ID" value="KAK9754135.1"/>
    <property type="molecule type" value="Genomic_DNA"/>
</dbReference>
<organism evidence="9 10">
    <name type="scientific">Popillia japonica</name>
    <name type="common">Japanese beetle</name>
    <dbReference type="NCBI Taxonomy" id="7064"/>
    <lineage>
        <taxon>Eukaryota</taxon>
        <taxon>Metazoa</taxon>
        <taxon>Ecdysozoa</taxon>
        <taxon>Arthropoda</taxon>
        <taxon>Hexapoda</taxon>
        <taxon>Insecta</taxon>
        <taxon>Pterygota</taxon>
        <taxon>Neoptera</taxon>
        <taxon>Endopterygota</taxon>
        <taxon>Coleoptera</taxon>
        <taxon>Polyphaga</taxon>
        <taxon>Scarabaeiformia</taxon>
        <taxon>Scarabaeidae</taxon>
        <taxon>Rutelinae</taxon>
        <taxon>Popillia</taxon>
    </lineage>
</organism>
<keyword evidence="6 8" id="KW-0472">Membrane</keyword>
<dbReference type="AlphaFoldDB" id="A0AAW1N2G6"/>
<dbReference type="Pfam" id="PF01130">
    <property type="entry name" value="CD36"/>
    <property type="match status" value="1"/>
</dbReference>
<evidence type="ECO:0000313" key="9">
    <source>
        <dbReference type="EMBL" id="KAK9754135.1"/>
    </source>
</evidence>
<reference evidence="9 10" key="1">
    <citation type="journal article" date="2024" name="BMC Genomics">
        <title>De novo assembly and annotation of Popillia japonica's genome with initial clues to its potential as an invasive pest.</title>
        <authorList>
            <person name="Cucini C."/>
            <person name="Boschi S."/>
            <person name="Funari R."/>
            <person name="Cardaioli E."/>
            <person name="Iannotti N."/>
            <person name="Marturano G."/>
            <person name="Paoli F."/>
            <person name="Bruttini M."/>
            <person name="Carapelli A."/>
            <person name="Frati F."/>
            <person name="Nardi F."/>
        </authorList>
    </citation>
    <scope>NUCLEOTIDE SEQUENCE [LARGE SCALE GENOMIC DNA]</scope>
    <source>
        <strain evidence="9">DMR45628</strain>
    </source>
</reference>
<accession>A0AAW1N2G6</accession>
<dbReference type="PANTHER" id="PTHR11923">
    <property type="entry name" value="SCAVENGER RECEPTOR CLASS B TYPE-1 SR-B1"/>
    <property type="match status" value="1"/>
</dbReference>
<keyword evidence="7" id="KW-0325">Glycoprotein</keyword>
<proteinExistence type="inferred from homology"/>
<gene>
    <name evidence="9" type="ORF">QE152_g1468</name>
</gene>
<evidence type="ECO:0000256" key="6">
    <source>
        <dbReference type="ARBA" id="ARBA00023136"/>
    </source>
</evidence>
<evidence type="ECO:0000256" key="4">
    <source>
        <dbReference type="ARBA" id="ARBA00022692"/>
    </source>
</evidence>
<sequence>MVHNQYLNVGNNARNRLFGVDPYGRATSFRSKLLMMISQPGKSTRMLCWRRTSGGTGGCCIGGWVRKRCVLNSALLEEDERRNRRMLYRRLGYDYVKLGRIAVILFGLFSLIAGIVFSTIPWVDYMILEHLKLWNGSLSFHYWQKPGVTRLTKVYIFNVTNPDGFLNLGEKPKLLEVGPFVYKEDMEKINIKIHDNGTISFQHKKILHFVPELSKDKNMKLIVPNIPLLSLGSHSNSWGVLQGAASFILRFGNHKPFIPLTPEELVYGYDDPLVNLAHHFYPERKKPPSKMAILLKRNHTENGEVSTIYSGVKDMENFGLLDNVNGARKLPHWDKSPCNDLKASEGSFFPPSYYTKKRQEIYHLYDKDVCRLIPLQYRKSETRKGRRSTTSTIKMNSGGIPVDVYTPADYMYQSVEKAPQNKCFCPGNEYCPPDGVQSIRPCHHDAPLYSSFPHFYNADPSLLEQIDGLNPQKELHESYLKIQPKTGIPLEALVRLQVNLKVSKSPKIRIMSKLPNMILPIMWIEEGVTDLTPALKRYIYLATTFADIAYPIGTYGGILLGTCILIGVFINAYKSIMFTRETIEVSMRTLRRGSHLLHSNNFTRETIEVSMRTLRRGSHLLHSNNHRLLIIRDSYSVLPELPSPSEEFV</sequence>
<protein>
    <submittedName>
        <fullName evidence="9">CD36 family</fullName>
    </submittedName>
</protein>
<evidence type="ECO:0000256" key="3">
    <source>
        <dbReference type="ARBA" id="ARBA00022475"/>
    </source>
</evidence>
<keyword evidence="4 8" id="KW-0812">Transmembrane</keyword>
<name>A0AAW1N2G6_POPJA</name>
<evidence type="ECO:0000256" key="5">
    <source>
        <dbReference type="ARBA" id="ARBA00022989"/>
    </source>
</evidence>
<dbReference type="PRINTS" id="PR01609">
    <property type="entry name" value="CD36FAMILY"/>
</dbReference>
<feature type="transmembrane region" description="Helical" evidence="8">
    <location>
        <begin position="548"/>
        <end position="570"/>
    </location>
</feature>
<evidence type="ECO:0000256" key="7">
    <source>
        <dbReference type="ARBA" id="ARBA00023180"/>
    </source>
</evidence>
<dbReference type="PANTHER" id="PTHR11923:SF88">
    <property type="entry name" value="DEBRIS BUSTER, ISOFORM D"/>
    <property type="match status" value="1"/>
</dbReference>
<evidence type="ECO:0000256" key="2">
    <source>
        <dbReference type="ARBA" id="ARBA00010532"/>
    </source>
</evidence>
<evidence type="ECO:0000313" key="10">
    <source>
        <dbReference type="Proteomes" id="UP001458880"/>
    </source>
</evidence>
<comment type="subcellular location">
    <subcellularLocation>
        <location evidence="1">Cell membrane</location>
    </subcellularLocation>
</comment>
<keyword evidence="3" id="KW-1003">Cell membrane</keyword>
<comment type="caution">
    <text evidence="9">The sequence shown here is derived from an EMBL/GenBank/DDBJ whole genome shotgun (WGS) entry which is preliminary data.</text>
</comment>
<keyword evidence="10" id="KW-1185">Reference proteome</keyword>
<evidence type="ECO:0000256" key="1">
    <source>
        <dbReference type="ARBA" id="ARBA00004236"/>
    </source>
</evidence>
<dbReference type="Proteomes" id="UP001458880">
    <property type="component" value="Unassembled WGS sequence"/>
</dbReference>
<evidence type="ECO:0000256" key="8">
    <source>
        <dbReference type="SAM" id="Phobius"/>
    </source>
</evidence>
<comment type="similarity">
    <text evidence="2">Belongs to the CD36 family.</text>
</comment>
<keyword evidence="5 8" id="KW-1133">Transmembrane helix</keyword>
<dbReference type="InterPro" id="IPR002159">
    <property type="entry name" value="CD36_fam"/>
</dbReference>